<keyword evidence="2" id="KW-0812">Transmembrane</keyword>
<comment type="caution">
    <text evidence="4">The sequence shown here is derived from an EMBL/GenBank/DDBJ whole genome shotgun (WGS) entry which is preliminary data.</text>
</comment>
<sequence>MPEHSAGPPNPAPGWYPDPQSPSLRWWDGQMWVDKWAPASVAPAFTPTPTSMPAQPAVISDQSEPLNPNDIPYREETQEVVQSSEGTSASTKKSFGPRWIRSKWSILALAACVFLAMASTVGYFAFRTDPLELQTEQGPRSITCDWWAGDYKSAIKTPPAVIESVTLTENTDALVEFRARFDPFPIQHKTPNTDGVLRTAVTTLGLTLSKTQSVLSRDEWKTNDNSAFNKYYLHIELEDRFAAFLSEDNGVDIEQPKNLKIFRDGQDVVIQIDPKELPLLPTGKTFGFIADTEYTGGNAGIGKYRERDCS</sequence>
<feature type="domain" description="DUF2510" evidence="3">
    <location>
        <begin position="13"/>
        <end position="44"/>
    </location>
</feature>
<feature type="region of interest" description="Disordered" evidence="1">
    <location>
        <begin position="1"/>
        <end position="21"/>
    </location>
</feature>
<name>A0A2A5IW49_RHOSG</name>
<evidence type="ECO:0000313" key="5">
    <source>
        <dbReference type="Proteomes" id="UP000230886"/>
    </source>
</evidence>
<dbReference type="Pfam" id="PF10708">
    <property type="entry name" value="DUF2510"/>
    <property type="match status" value="1"/>
</dbReference>
<organism evidence="4 5">
    <name type="scientific">Rhodococcus qingshengii</name>
    <dbReference type="NCBI Taxonomy" id="334542"/>
    <lineage>
        <taxon>Bacteria</taxon>
        <taxon>Bacillati</taxon>
        <taxon>Actinomycetota</taxon>
        <taxon>Actinomycetes</taxon>
        <taxon>Mycobacteriales</taxon>
        <taxon>Nocardiaceae</taxon>
        <taxon>Rhodococcus</taxon>
        <taxon>Rhodococcus erythropolis group</taxon>
    </lineage>
</organism>
<dbReference type="EMBL" id="NOVD01000102">
    <property type="protein sequence ID" value="PCK21568.1"/>
    <property type="molecule type" value="Genomic_DNA"/>
</dbReference>
<dbReference type="AlphaFoldDB" id="A0A2A5IW49"/>
<evidence type="ECO:0000313" key="4">
    <source>
        <dbReference type="EMBL" id="PCK21568.1"/>
    </source>
</evidence>
<keyword evidence="2" id="KW-0472">Membrane</keyword>
<dbReference type="InterPro" id="IPR018929">
    <property type="entry name" value="DUF2510"/>
</dbReference>
<proteinExistence type="predicted"/>
<gene>
    <name evidence="4" type="ORF">CHR55_33730</name>
</gene>
<dbReference type="RefSeq" id="WP_099699148.1">
    <property type="nucleotide sequence ID" value="NZ_NOVD01000102.1"/>
</dbReference>
<reference evidence="4 5" key="1">
    <citation type="submission" date="2017-07" db="EMBL/GenBank/DDBJ databases">
        <title>Draft sequence of Rhodococcus enclensis 23b-28.</title>
        <authorList>
            <person name="Besaury L."/>
            <person name="Sancelme M."/>
            <person name="Amato P."/>
            <person name="Lallement A."/>
            <person name="Delort A.-M."/>
        </authorList>
    </citation>
    <scope>NUCLEOTIDE SEQUENCE [LARGE SCALE GENOMIC DNA]</scope>
    <source>
        <strain evidence="4 5">23b-28</strain>
    </source>
</reference>
<accession>A0A2A5IW49</accession>
<protein>
    <recommendedName>
        <fullName evidence="3">DUF2510 domain-containing protein</fullName>
    </recommendedName>
</protein>
<feature type="region of interest" description="Disordered" evidence="1">
    <location>
        <begin position="46"/>
        <end position="71"/>
    </location>
</feature>
<feature type="transmembrane region" description="Helical" evidence="2">
    <location>
        <begin position="104"/>
        <end position="126"/>
    </location>
</feature>
<evidence type="ECO:0000256" key="2">
    <source>
        <dbReference type="SAM" id="Phobius"/>
    </source>
</evidence>
<dbReference type="Proteomes" id="UP000230886">
    <property type="component" value="Unassembled WGS sequence"/>
</dbReference>
<feature type="compositionally biased region" description="Pro residues" evidence="1">
    <location>
        <begin position="8"/>
        <end position="20"/>
    </location>
</feature>
<evidence type="ECO:0000256" key="1">
    <source>
        <dbReference type="SAM" id="MobiDB-lite"/>
    </source>
</evidence>
<keyword evidence="2" id="KW-1133">Transmembrane helix</keyword>
<evidence type="ECO:0000259" key="3">
    <source>
        <dbReference type="Pfam" id="PF10708"/>
    </source>
</evidence>